<evidence type="ECO:0000313" key="1">
    <source>
        <dbReference type="EMBL" id="PRX54402.1"/>
    </source>
</evidence>
<dbReference type="GO" id="GO:0006281">
    <property type="term" value="P:DNA repair"/>
    <property type="evidence" value="ECO:0007669"/>
    <property type="project" value="InterPro"/>
</dbReference>
<name>A0A2T0MAF9_9FLAO</name>
<dbReference type="OrthoDB" id="1443745at2"/>
<accession>A0A2T0MAF9</accession>
<dbReference type="GO" id="GO:0000287">
    <property type="term" value="F:magnesium ion binding"/>
    <property type="evidence" value="ECO:0007669"/>
    <property type="project" value="InterPro"/>
</dbReference>
<evidence type="ECO:0000313" key="2">
    <source>
        <dbReference type="Proteomes" id="UP000237640"/>
    </source>
</evidence>
<dbReference type="Gene3D" id="3.30.1330.70">
    <property type="entry name" value="Holliday junction resolvase RusA"/>
    <property type="match status" value="1"/>
</dbReference>
<comment type="caution">
    <text evidence="1">The sequence shown here is derived from an EMBL/GenBank/DDBJ whole genome shotgun (WGS) entry which is preliminary data.</text>
</comment>
<dbReference type="RefSeq" id="WP_106145685.1">
    <property type="nucleotide sequence ID" value="NZ_PVYX01000002.1"/>
</dbReference>
<dbReference type="InterPro" id="IPR008822">
    <property type="entry name" value="Endonuclease_RusA-like"/>
</dbReference>
<dbReference type="SUPFAM" id="SSF103084">
    <property type="entry name" value="Holliday junction resolvase RusA"/>
    <property type="match status" value="1"/>
</dbReference>
<dbReference type="Proteomes" id="UP000237640">
    <property type="component" value="Unassembled WGS sequence"/>
</dbReference>
<protein>
    <submittedName>
        <fullName evidence="1">Holliday junction resolvase RusA-like endonuclease</fullName>
    </submittedName>
</protein>
<keyword evidence="1" id="KW-0540">Nuclease</keyword>
<reference evidence="1 2" key="1">
    <citation type="submission" date="2018-03" db="EMBL/GenBank/DDBJ databases">
        <title>Genomic Encyclopedia of Archaeal and Bacterial Type Strains, Phase II (KMG-II): from individual species to whole genera.</title>
        <authorList>
            <person name="Goeker M."/>
        </authorList>
    </citation>
    <scope>NUCLEOTIDE SEQUENCE [LARGE SCALE GENOMIC DNA]</scope>
    <source>
        <strain evidence="1 2">DSM 25027</strain>
    </source>
</reference>
<keyword evidence="2" id="KW-1185">Reference proteome</keyword>
<keyword evidence="1" id="KW-0378">Hydrolase</keyword>
<dbReference type="Pfam" id="PF05866">
    <property type="entry name" value="RusA"/>
    <property type="match status" value="1"/>
</dbReference>
<gene>
    <name evidence="1" type="ORF">CLV81_2803</name>
</gene>
<dbReference type="EMBL" id="PVYX01000002">
    <property type="protein sequence ID" value="PRX54402.1"/>
    <property type="molecule type" value="Genomic_DNA"/>
</dbReference>
<dbReference type="GO" id="GO:0004519">
    <property type="term" value="F:endonuclease activity"/>
    <property type="evidence" value="ECO:0007669"/>
    <property type="project" value="UniProtKB-KW"/>
</dbReference>
<proteinExistence type="predicted"/>
<dbReference type="InterPro" id="IPR036614">
    <property type="entry name" value="RusA-like_sf"/>
</dbReference>
<dbReference type="GO" id="GO:0006310">
    <property type="term" value="P:DNA recombination"/>
    <property type="evidence" value="ECO:0007669"/>
    <property type="project" value="InterPro"/>
</dbReference>
<organism evidence="1 2">
    <name type="scientific">Flagellimonas meridianipacifica</name>
    <dbReference type="NCBI Taxonomy" id="1080225"/>
    <lineage>
        <taxon>Bacteria</taxon>
        <taxon>Pseudomonadati</taxon>
        <taxon>Bacteroidota</taxon>
        <taxon>Flavobacteriia</taxon>
        <taxon>Flavobacteriales</taxon>
        <taxon>Flavobacteriaceae</taxon>
        <taxon>Flagellimonas</taxon>
    </lineage>
</organism>
<keyword evidence="1" id="KW-0255">Endonuclease</keyword>
<dbReference type="AlphaFoldDB" id="A0A2T0MAF9"/>
<sequence length="176" mass="19822">MPNQKSHVTFYQNPKIDFLFGIFGGKPIPPKHDQFKAIDAIEVDENGNEKILKDFYLKKSGKNTVAEFEKLLKNTASGIFNDDTRIRKPNEVEVVISVSALEKQFKIVDVDNLAKSVLDGLTGVAFDDDSQVTNLIVNKHIHPSKTNGVFIGITKLTKDRHGILGNIKLFQQEKWK</sequence>